<dbReference type="EMBL" id="JANFYS010000011">
    <property type="protein sequence ID" value="MCQ4770172.1"/>
    <property type="molecule type" value="Genomic_DNA"/>
</dbReference>
<organism evidence="3 4">
    <name type="scientific">Intestinimonas massiliensis</name>
    <name type="common">ex Afouda et al. 2020</name>
    <dbReference type="NCBI Taxonomy" id="1673721"/>
    <lineage>
        <taxon>Bacteria</taxon>
        <taxon>Bacillati</taxon>
        <taxon>Bacillota</taxon>
        <taxon>Clostridia</taxon>
        <taxon>Eubacteriales</taxon>
        <taxon>Intestinimonas</taxon>
    </lineage>
</organism>
<dbReference type="Pfam" id="PF20769">
    <property type="entry name" value="YPEB_N"/>
    <property type="match status" value="1"/>
</dbReference>
<sequence length="456" mass="48919">MHKQIFRRRTLVRAASFLLAAFVVVGGLALQARARAEAYRLYLENGYRHAFAELSANLNELDVALQKGIYATSPSMLGALCTQIYGKAMSAQMALGELPYSNVELEQTAAFLAKAGDYAAALSRSAAVTGVCSDEQREALRGLSAGASDLSARVAGLQSDLMGGAVTLEDLEAAEARLSAAEGGGHTLADSSYQTVESDFPELPSLIYDGPFSEHIAGRTPAMLEGREDVTQDEARLAAARFLDLKPELFTLVSAGSGRLPTYSFSAMVDGGELYVEVTRRGGLVVELLHSRPVESAALSREEAVAAAAAFLTSRGYPNMTESYFIDQGNVLTINFAAQQGEVLCYPDLVKVSVALDNGRVVGFESEGYLMNHTLRDLPRFPVSLGKAQAALSPELDILSHRLALIPTGGEYEVLTHEFKCQSADGRHVLVYINAQTGQEEKILILLEDESGTLVI</sequence>
<accession>A0AAW5JLT0</accession>
<dbReference type="RefSeq" id="WP_256303683.1">
    <property type="nucleotide sequence ID" value="NZ_JANFYS010000011.1"/>
</dbReference>
<feature type="domain" description="Sporulation protein YpeB N-terminal" evidence="2">
    <location>
        <begin position="37"/>
        <end position="168"/>
    </location>
</feature>
<gene>
    <name evidence="3" type="primary">ypeB</name>
    <name evidence="3" type="ORF">NE579_06785</name>
</gene>
<feature type="domain" description="Sporulation protein YpeB PepSY1 and PepSY2" evidence="1">
    <location>
        <begin position="190"/>
        <end position="379"/>
    </location>
</feature>
<evidence type="ECO:0000259" key="2">
    <source>
        <dbReference type="Pfam" id="PF20769"/>
    </source>
</evidence>
<dbReference type="NCBIfam" id="TIGR02889">
    <property type="entry name" value="spore_YpeB"/>
    <property type="match status" value="1"/>
</dbReference>
<dbReference type="Proteomes" id="UP001204562">
    <property type="component" value="Unassembled WGS sequence"/>
</dbReference>
<dbReference type="GO" id="GO:0009847">
    <property type="term" value="P:spore germination"/>
    <property type="evidence" value="ECO:0007669"/>
    <property type="project" value="InterPro"/>
</dbReference>
<dbReference type="InterPro" id="IPR006311">
    <property type="entry name" value="TAT_signal"/>
</dbReference>
<dbReference type="PROSITE" id="PS51318">
    <property type="entry name" value="TAT"/>
    <property type="match status" value="1"/>
</dbReference>
<dbReference type="Pfam" id="PF14620">
    <property type="entry name" value="YPEB_PepSY1-2"/>
    <property type="match status" value="1"/>
</dbReference>
<evidence type="ECO:0000259" key="1">
    <source>
        <dbReference type="Pfam" id="PF14620"/>
    </source>
</evidence>
<dbReference type="InterPro" id="IPR048402">
    <property type="entry name" value="YpeB_N"/>
</dbReference>
<name>A0AAW5JLT0_9FIRM</name>
<evidence type="ECO:0000313" key="3">
    <source>
        <dbReference type="EMBL" id="MCQ4770172.1"/>
    </source>
</evidence>
<evidence type="ECO:0000313" key="4">
    <source>
        <dbReference type="Proteomes" id="UP001204562"/>
    </source>
</evidence>
<reference evidence="3" key="1">
    <citation type="submission" date="2022-06" db="EMBL/GenBank/DDBJ databases">
        <title>Isolation of gut microbiota from human fecal samples.</title>
        <authorList>
            <person name="Pamer E.G."/>
            <person name="Barat B."/>
            <person name="Waligurski E."/>
            <person name="Medina S."/>
            <person name="Paddock L."/>
            <person name="Mostad J."/>
        </authorList>
    </citation>
    <scope>NUCLEOTIDE SEQUENCE</scope>
    <source>
        <strain evidence="3">DFI.9.91</strain>
    </source>
</reference>
<proteinExistence type="predicted"/>
<dbReference type="AlphaFoldDB" id="A0AAW5JLT0"/>
<dbReference type="InterPro" id="IPR014239">
    <property type="entry name" value="YpeB_PepSY1-2"/>
</dbReference>
<protein>
    <submittedName>
        <fullName evidence="3">Germination protein YpeB</fullName>
    </submittedName>
</protein>
<comment type="caution">
    <text evidence="3">The sequence shown here is derived from an EMBL/GenBank/DDBJ whole genome shotgun (WGS) entry which is preliminary data.</text>
</comment>